<evidence type="ECO:0000256" key="5">
    <source>
        <dbReference type="ARBA" id="ARBA00023136"/>
    </source>
</evidence>
<evidence type="ECO:0000256" key="9">
    <source>
        <dbReference type="ARBA" id="ARBA00049940"/>
    </source>
</evidence>
<keyword evidence="3 10" id="KW-0812">Transmembrane</keyword>
<comment type="similarity">
    <text evidence="7 10">Belongs to the fluoride channel Fluc/FEX (TC 1.A.43) family.</text>
</comment>
<comment type="caution">
    <text evidence="11">The sequence shown here is derived from an EMBL/GenBank/DDBJ whole genome shotgun (WGS) entry which is preliminary data.</text>
</comment>
<dbReference type="PANTHER" id="PTHR28259:SF1">
    <property type="entry name" value="FLUORIDE EXPORT PROTEIN 1-RELATED"/>
    <property type="match status" value="1"/>
</dbReference>
<feature type="transmembrane region" description="Helical" evidence="10">
    <location>
        <begin position="112"/>
        <end position="133"/>
    </location>
</feature>
<protein>
    <recommendedName>
        <fullName evidence="10">Fluoride-specific ion channel FluC</fullName>
    </recommendedName>
</protein>
<comment type="catalytic activity">
    <reaction evidence="8">
        <text>fluoride(in) = fluoride(out)</text>
        <dbReference type="Rhea" id="RHEA:76159"/>
        <dbReference type="ChEBI" id="CHEBI:17051"/>
    </reaction>
    <physiologicalReaction direction="left-to-right" evidence="8">
        <dbReference type="Rhea" id="RHEA:76160"/>
    </physiologicalReaction>
</comment>
<dbReference type="HAMAP" id="MF_00454">
    <property type="entry name" value="FluC"/>
    <property type="match status" value="1"/>
</dbReference>
<feature type="transmembrane region" description="Helical" evidence="10">
    <location>
        <begin position="47"/>
        <end position="68"/>
    </location>
</feature>
<feature type="transmembrane region" description="Helical" evidence="10">
    <location>
        <begin position="80"/>
        <end position="100"/>
    </location>
</feature>
<evidence type="ECO:0000256" key="4">
    <source>
        <dbReference type="ARBA" id="ARBA00022989"/>
    </source>
</evidence>
<evidence type="ECO:0000256" key="7">
    <source>
        <dbReference type="ARBA" id="ARBA00035120"/>
    </source>
</evidence>
<feature type="transmembrane region" description="Helical" evidence="10">
    <location>
        <begin position="12"/>
        <end position="35"/>
    </location>
</feature>
<comment type="activity regulation">
    <text evidence="10">Na(+) is not transported, but it plays an essential structural role and its presence is essential for fluoride channel function.</text>
</comment>
<evidence type="ECO:0000313" key="12">
    <source>
        <dbReference type="Proteomes" id="UP001207626"/>
    </source>
</evidence>
<feature type="binding site" evidence="10">
    <location>
        <position position="87"/>
    </location>
    <ligand>
        <name>Na(+)</name>
        <dbReference type="ChEBI" id="CHEBI:29101"/>
        <note>structural</note>
    </ligand>
</feature>
<dbReference type="NCBIfam" id="TIGR00494">
    <property type="entry name" value="crcB"/>
    <property type="match status" value="1"/>
</dbReference>
<keyword evidence="10" id="KW-0406">Ion transport</keyword>
<evidence type="ECO:0000256" key="6">
    <source>
        <dbReference type="ARBA" id="ARBA00023303"/>
    </source>
</evidence>
<keyword evidence="10" id="KW-0813">Transport</keyword>
<evidence type="ECO:0000256" key="10">
    <source>
        <dbReference type="HAMAP-Rule" id="MF_00454"/>
    </source>
</evidence>
<dbReference type="EMBL" id="JAMDLW010000030">
    <property type="protein sequence ID" value="MCY9522031.1"/>
    <property type="molecule type" value="Genomic_DNA"/>
</dbReference>
<comment type="subcellular location">
    <subcellularLocation>
        <location evidence="1 10">Cell membrane</location>
        <topology evidence="1 10">Multi-pass membrane protein</topology>
    </subcellularLocation>
</comment>
<evidence type="ECO:0000256" key="1">
    <source>
        <dbReference type="ARBA" id="ARBA00004651"/>
    </source>
</evidence>
<keyword evidence="5 10" id="KW-0472">Membrane</keyword>
<keyword evidence="4 10" id="KW-1133">Transmembrane helix</keyword>
<evidence type="ECO:0000256" key="8">
    <source>
        <dbReference type="ARBA" id="ARBA00035585"/>
    </source>
</evidence>
<feature type="binding site" evidence="10">
    <location>
        <position position="90"/>
    </location>
    <ligand>
        <name>Na(+)</name>
        <dbReference type="ChEBI" id="CHEBI:29101"/>
        <note>structural</note>
    </ligand>
</feature>
<keyword evidence="2 10" id="KW-1003">Cell membrane</keyword>
<sequence>MENQTYNHRLLPVRVSPGTAVAAGGCIGACLRYGISRLLPFEAGFPWATWSVNMFGCFFLGWLFTYLVVRPRVSALWKPLLGTGLTGALTTFSTFSLETVQLLEAGKLMSAAFYQLSSMLCGLLLAWGGLLLAKRSCGATGGVSR</sequence>
<keyword evidence="10" id="KW-0479">Metal-binding</keyword>
<keyword evidence="10" id="KW-0915">Sodium</keyword>
<evidence type="ECO:0000256" key="2">
    <source>
        <dbReference type="ARBA" id="ARBA00022475"/>
    </source>
</evidence>
<reference evidence="11 12" key="1">
    <citation type="submission" date="2022-05" db="EMBL/GenBank/DDBJ databases">
        <title>Genome Sequencing of Bee-Associated Microbes.</title>
        <authorList>
            <person name="Dunlap C."/>
        </authorList>
    </citation>
    <scope>NUCLEOTIDE SEQUENCE [LARGE SCALE GENOMIC DNA]</scope>
    <source>
        <strain evidence="11 12">NRRL NRS-1438</strain>
    </source>
</reference>
<dbReference type="Pfam" id="PF02537">
    <property type="entry name" value="CRCB"/>
    <property type="match status" value="1"/>
</dbReference>
<dbReference type="InterPro" id="IPR003691">
    <property type="entry name" value="FluC"/>
</dbReference>
<keyword evidence="6 10" id="KW-0407">Ion channel</keyword>
<keyword evidence="12" id="KW-1185">Reference proteome</keyword>
<gene>
    <name evidence="10 11" type="primary">crcB</name>
    <name evidence="10" type="synonym">fluC</name>
    <name evidence="11" type="ORF">M5X09_20615</name>
</gene>
<name>A0ABT4E1D9_9BACL</name>
<dbReference type="RefSeq" id="WP_087432417.1">
    <property type="nucleotide sequence ID" value="NZ_JAMDLV010000004.1"/>
</dbReference>
<proteinExistence type="inferred from homology"/>
<dbReference type="Proteomes" id="UP001207626">
    <property type="component" value="Unassembled WGS sequence"/>
</dbReference>
<accession>A0ABT4E1D9</accession>
<evidence type="ECO:0000256" key="3">
    <source>
        <dbReference type="ARBA" id="ARBA00022692"/>
    </source>
</evidence>
<organism evidence="11 12">
    <name type="scientific">Paenibacillus apiarius</name>
    <dbReference type="NCBI Taxonomy" id="46240"/>
    <lineage>
        <taxon>Bacteria</taxon>
        <taxon>Bacillati</taxon>
        <taxon>Bacillota</taxon>
        <taxon>Bacilli</taxon>
        <taxon>Bacillales</taxon>
        <taxon>Paenibacillaceae</taxon>
        <taxon>Paenibacillus</taxon>
    </lineage>
</organism>
<evidence type="ECO:0000313" key="11">
    <source>
        <dbReference type="EMBL" id="MCY9522031.1"/>
    </source>
</evidence>
<dbReference type="PANTHER" id="PTHR28259">
    <property type="entry name" value="FLUORIDE EXPORT PROTEIN 1-RELATED"/>
    <property type="match status" value="1"/>
</dbReference>
<comment type="function">
    <text evidence="9 10">Fluoride-specific ion channel. Important for reducing fluoride concentration in the cell, thus reducing its toxicity.</text>
</comment>